<proteinExistence type="predicted"/>
<name>A0A6B0GM81_9EURY</name>
<sequence length="140" mass="15698">MADTFPSEEWMAAWRETVNADEEYGEKAAEWGVDFDGDMVFYLAADDRLPEDRLFFVELEGGTVHDTYEIGSLDEVAHGFVFRGIYSDWVRLTQGAVGAIDGLMTGTFELDGDMQRVLQFSDAAARLVDLAAAVESDYRY</sequence>
<keyword evidence="2" id="KW-1185">Reference proteome</keyword>
<comment type="caution">
    <text evidence="1">The sequence shown here is derived from an EMBL/GenBank/DDBJ whole genome shotgun (WGS) entry which is preliminary data.</text>
</comment>
<reference evidence="1 2" key="1">
    <citation type="submission" date="2019-12" db="EMBL/GenBank/DDBJ databases">
        <title>Halocatena pleomorpha gen. nov. sp. nov., an extremely halophilic archaeon of family Halobacteriaceae isolated from saltpan soil.</title>
        <authorList>
            <person name="Pal Y."/>
            <person name="Verma A."/>
            <person name="Krishnamurthi S."/>
            <person name="Kumar P."/>
        </authorList>
    </citation>
    <scope>NUCLEOTIDE SEQUENCE [LARGE SCALE GENOMIC DNA]</scope>
    <source>
        <strain evidence="1 2">JCM 16495</strain>
    </source>
</reference>
<dbReference type="EMBL" id="WSZK01000028">
    <property type="protein sequence ID" value="MWG35962.1"/>
    <property type="molecule type" value="Genomic_DNA"/>
</dbReference>
<gene>
    <name evidence="1" type="ORF">GQS65_15960</name>
</gene>
<dbReference type="RefSeq" id="WP_158205628.1">
    <property type="nucleotide sequence ID" value="NZ_WSZK01000028.1"/>
</dbReference>
<dbReference type="Gene3D" id="3.30.1050.10">
    <property type="entry name" value="SCP2 sterol-binding domain"/>
    <property type="match status" value="1"/>
</dbReference>
<protein>
    <submittedName>
        <fullName evidence="1">Sterol carrier protein</fullName>
    </submittedName>
</protein>
<dbReference type="AlphaFoldDB" id="A0A6B0GM81"/>
<accession>A0A6B0GM81</accession>
<evidence type="ECO:0000313" key="1">
    <source>
        <dbReference type="EMBL" id="MWG35962.1"/>
    </source>
</evidence>
<dbReference type="Proteomes" id="UP000451471">
    <property type="component" value="Unassembled WGS sequence"/>
</dbReference>
<dbReference type="InterPro" id="IPR036527">
    <property type="entry name" value="SCP2_sterol-bd_dom_sf"/>
</dbReference>
<dbReference type="OrthoDB" id="51304at2157"/>
<dbReference type="SUPFAM" id="SSF55718">
    <property type="entry name" value="SCP-like"/>
    <property type="match status" value="1"/>
</dbReference>
<evidence type="ECO:0000313" key="2">
    <source>
        <dbReference type="Proteomes" id="UP000451471"/>
    </source>
</evidence>
<organism evidence="1 2">
    <name type="scientific">Halomarina oriensis</name>
    <dbReference type="NCBI Taxonomy" id="671145"/>
    <lineage>
        <taxon>Archaea</taxon>
        <taxon>Methanobacteriati</taxon>
        <taxon>Methanobacteriota</taxon>
        <taxon>Stenosarchaea group</taxon>
        <taxon>Halobacteria</taxon>
        <taxon>Halobacteriales</taxon>
        <taxon>Natronomonadaceae</taxon>
        <taxon>Halomarina</taxon>
    </lineage>
</organism>